<comment type="caution">
    <text evidence="1">The sequence shown here is derived from an EMBL/GenBank/DDBJ whole genome shotgun (WGS) entry which is preliminary data.</text>
</comment>
<dbReference type="EMBL" id="JALRMR010000016">
    <property type="protein sequence ID" value="MDT1975116.1"/>
    <property type="molecule type" value="Genomic_DNA"/>
</dbReference>
<proteinExistence type="predicted"/>
<organism evidence="1 2">
    <name type="scientific">Carnobacterium divergens</name>
    <name type="common">Lactobacillus divergens</name>
    <dbReference type="NCBI Taxonomy" id="2748"/>
    <lineage>
        <taxon>Bacteria</taxon>
        <taxon>Bacillati</taxon>
        <taxon>Bacillota</taxon>
        <taxon>Bacilli</taxon>
        <taxon>Lactobacillales</taxon>
        <taxon>Carnobacteriaceae</taxon>
        <taxon>Carnobacterium</taxon>
    </lineage>
</organism>
<gene>
    <name evidence="1" type="ORF">MX635_11980</name>
</gene>
<dbReference type="RefSeq" id="WP_311780862.1">
    <property type="nucleotide sequence ID" value="NZ_JALRMR010000016.1"/>
</dbReference>
<name>A0AAW8RG87_CARDV</name>
<reference evidence="1" key="1">
    <citation type="submission" date="2022-04" db="EMBL/GenBank/DDBJ databases">
        <title>Draft genome sequences of lactic acid bacteria (LAB) strains involved in meat spoilage.</title>
        <authorList>
            <person name="Palevich N."/>
        </authorList>
    </citation>
    <scope>NUCLEOTIDE SEQUENCE</scope>
    <source>
        <strain evidence="1">9-14</strain>
    </source>
</reference>
<accession>A0AAW8RG87</accession>
<dbReference type="Proteomes" id="UP001249945">
    <property type="component" value="Unassembled WGS sequence"/>
</dbReference>
<protein>
    <submittedName>
        <fullName evidence="1">Uncharacterized protein</fullName>
    </submittedName>
</protein>
<evidence type="ECO:0000313" key="1">
    <source>
        <dbReference type="EMBL" id="MDT1975116.1"/>
    </source>
</evidence>
<sequence length="51" mass="5688">MSTENTTEVLAKAIDETKDVVQTDKEEVTFKIQGENVTFQIINKVASNDTN</sequence>
<evidence type="ECO:0000313" key="2">
    <source>
        <dbReference type="Proteomes" id="UP001249945"/>
    </source>
</evidence>
<dbReference type="AlphaFoldDB" id="A0AAW8RG87"/>